<keyword evidence="8" id="KW-1185">Reference proteome</keyword>
<dbReference type="AlphaFoldDB" id="A0A1G5R505"/>
<dbReference type="InterPro" id="IPR050263">
    <property type="entry name" value="Bact_Fimbrial_Adh_Pro"/>
</dbReference>
<evidence type="ECO:0000313" key="7">
    <source>
        <dbReference type="EMBL" id="SCZ69107.1"/>
    </source>
</evidence>
<evidence type="ECO:0000256" key="1">
    <source>
        <dbReference type="ARBA" id="ARBA00004561"/>
    </source>
</evidence>
<dbReference type="SUPFAM" id="SSF49401">
    <property type="entry name" value="Bacterial adhesins"/>
    <property type="match status" value="1"/>
</dbReference>
<gene>
    <name evidence="7" type="ORF">SAMN02982990_03143</name>
</gene>
<keyword evidence="4" id="KW-0281">Fimbrium</keyword>
<feature type="chain" id="PRO_5010165077" evidence="5">
    <location>
        <begin position="25"/>
        <end position="169"/>
    </location>
</feature>
<dbReference type="InterPro" id="IPR008966">
    <property type="entry name" value="Adhesion_dom_sf"/>
</dbReference>
<dbReference type="Pfam" id="PF00419">
    <property type="entry name" value="Fimbrial"/>
    <property type="match status" value="1"/>
</dbReference>
<dbReference type="PANTHER" id="PTHR33420">
    <property type="entry name" value="FIMBRIAL SUBUNIT ELFA-RELATED"/>
    <property type="match status" value="1"/>
</dbReference>
<name>A0A1G5R505_PHOLU</name>
<feature type="domain" description="Fimbrial-type adhesion" evidence="6">
    <location>
        <begin position="29"/>
        <end position="168"/>
    </location>
</feature>
<organism evidence="7 8">
    <name type="scientific">Photorhabdus luminescens</name>
    <name type="common">Xenorhabdus luminescens</name>
    <dbReference type="NCBI Taxonomy" id="29488"/>
    <lineage>
        <taxon>Bacteria</taxon>
        <taxon>Pseudomonadati</taxon>
        <taxon>Pseudomonadota</taxon>
        <taxon>Gammaproteobacteria</taxon>
        <taxon>Enterobacterales</taxon>
        <taxon>Morganellaceae</taxon>
        <taxon>Photorhabdus</taxon>
    </lineage>
</organism>
<dbReference type="PANTHER" id="PTHR33420:SF3">
    <property type="entry name" value="FIMBRIAL SUBUNIT ELFA"/>
    <property type="match status" value="1"/>
</dbReference>
<keyword evidence="3 5" id="KW-0732">Signal</keyword>
<sequence length="169" mass="17859">MKKNFILVSLVAILGIFSSFNALSYDGTIKFRGTILESGCTISSGSSGIQEVNFGKIPKERFKGTKGTIAASQSFTINLTNCPGSTIGIKFFGATDSNDSTLYSSNVSGVGIELTKDSKEKIDANAEVSGYSIAKKNANIPLIANLKSTHATVGNGDIRSDVNFTLIYP</sequence>
<dbReference type="OrthoDB" id="6466381at2"/>
<comment type="subcellular location">
    <subcellularLocation>
        <location evidence="1">Fimbrium</location>
    </subcellularLocation>
</comment>
<dbReference type="InterPro" id="IPR000259">
    <property type="entry name" value="Adhesion_dom_fimbrial"/>
</dbReference>
<evidence type="ECO:0000256" key="5">
    <source>
        <dbReference type="SAM" id="SignalP"/>
    </source>
</evidence>
<reference evidence="8" key="1">
    <citation type="submission" date="2016-10" db="EMBL/GenBank/DDBJ databases">
        <authorList>
            <person name="Varghese N."/>
            <person name="Submissions S."/>
        </authorList>
    </citation>
    <scope>NUCLEOTIDE SEQUENCE [LARGE SCALE GENOMIC DNA]</scope>
    <source>
        <strain evidence="8">ATCC 29999</strain>
    </source>
</reference>
<protein>
    <submittedName>
        <fullName evidence="7">Fimbrial protein</fullName>
    </submittedName>
</protein>
<evidence type="ECO:0000256" key="3">
    <source>
        <dbReference type="ARBA" id="ARBA00022729"/>
    </source>
</evidence>
<dbReference type="EMBL" id="FMWJ01000016">
    <property type="protein sequence ID" value="SCZ69107.1"/>
    <property type="molecule type" value="Genomic_DNA"/>
</dbReference>
<dbReference type="RefSeq" id="WP_049583175.1">
    <property type="nucleotide sequence ID" value="NZ_CAWQXX010000021.1"/>
</dbReference>
<evidence type="ECO:0000259" key="6">
    <source>
        <dbReference type="Pfam" id="PF00419"/>
    </source>
</evidence>
<dbReference type="Gene3D" id="2.60.40.1090">
    <property type="entry name" value="Fimbrial-type adhesion domain"/>
    <property type="match status" value="1"/>
</dbReference>
<dbReference type="GO" id="GO:0009289">
    <property type="term" value="C:pilus"/>
    <property type="evidence" value="ECO:0007669"/>
    <property type="project" value="UniProtKB-SubCell"/>
</dbReference>
<evidence type="ECO:0000313" key="8">
    <source>
        <dbReference type="Proteomes" id="UP000183223"/>
    </source>
</evidence>
<evidence type="ECO:0000256" key="2">
    <source>
        <dbReference type="ARBA" id="ARBA00006671"/>
    </source>
</evidence>
<accession>A0A1G5R505</accession>
<comment type="similarity">
    <text evidence="2">Belongs to the fimbrial protein family.</text>
</comment>
<dbReference type="Proteomes" id="UP000183223">
    <property type="component" value="Unassembled WGS sequence"/>
</dbReference>
<feature type="signal peptide" evidence="5">
    <location>
        <begin position="1"/>
        <end position="24"/>
    </location>
</feature>
<dbReference type="GeneID" id="45656177"/>
<dbReference type="InterPro" id="IPR036937">
    <property type="entry name" value="Adhesion_dom_fimbrial_sf"/>
</dbReference>
<dbReference type="GO" id="GO:0043709">
    <property type="term" value="P:cell adhesion involved in single-species biofilm formation"/>
    <property type="evidence" value="ECO:0007669"/>
    <property type="project" value="TreeGrafter"/>
</dbReference>
<evidence type="ECO:0000256" key="4">
    <source>
        <dbReference type="ARBA" id="ARBA00023263"/>
    </source>
</evidence>
<proteinExistence type="inferred from homology"/>